<dbReference type="GO" id="GO:0016020">
    <property type="term" value="C:membrane"/>
    <property type="evidence" value="ECO:0007669"/>
    <property type="project" value="InterPro"/>
</dbReference>
<evidence type="ECO:0000256" key="1">
    <source>
        <dbReference type="ARBA" id="ARBA00010894"/>
    </source>
</evidence>
<keyword evidence="4" id="KW-1185">Reference proteome</keyword>
<comment type="caution">
    <text evidence="3">The sequence shown here is derived from an EMBL/GenBank/DDBJ whole genome shotgun (WGS) entry which is preliminary data.</text>
</comment>
<dbReference type="PANTHER" id="PTHR33219">
    <property type="entry name" value="YLMG HOMOLOG PROTEIN 2, CHLOROPLASTIC"/>
    <property type="match status" value="1"/>
</dbReference>
<accession>A0A7Y0HG89</accession>
<proteinExistence type="inferred from homology"/>
<keyword evidence="2" id="KW-1133">Transmembrane helix</keyword>
<reference evidence="3 4" key="1">
    <citation type="submission" date="2020-04" db="EMBL/GenBank/DDBJ databases">
        <title>Rhodospirillaceae bacterium KN72 isolated from deep sea.</title>
        <authorList>
            <person name="Zhang D.-C."/>
        </authorList>
    </citation>
    <scope>NUCLEOTIDE SEQUENCE [LARGE SCALE GENOMIC DNA]</scope>
    <source>
        <strain evidence="3 4">KN72</strain>
    </source>
</reference>
<evidence type="ECO:0000313" key="4">
    <source>
        <dbReference type="Proteomes" id="UP000539372"/>
    </source>
</evidence>
<feature type="transmembrane region" description="Helical" evidence="2">
    <location>
        <begin position="7"/>
        <end position="29"/>
    </location>
</feature>
<dbReference type="EMBL" id="JABBNT010000003">
    <property type="protein sequence ID" value="NMM45413.1"/>
    <property type="molecule type" value="Genomic_DNA"/>
</dbReference>
<evidence type="ECO:0000256" key="2">
    <source>
        <dbReference type="SAM" id="Phobius"/>
    </source>
</evidence>
<protein>
    <submittedName>
        <fullName evidence="3">YggT family protein</fullName>
    </submittedName>
</protein>
<gene>
    <name evidence="3" type="ORF">HH303_13040</name>
</gene>
<sequence>MTSLIKIVLVAIDIYIWLVIASAVLSWLVAFNVVNTSNRIVYMIGEFLYRVTEPVLRPIRRIMPDLGPVDISPIILFLILIFVQSILQGLLYRMF</sequence>
<evidence type="ECO:0000313" key="3">
    <source>
        <dbReference type="EMBL" id="NMM45413.1"/>
    </source>
</evidence>
<dbReference type="AlphaFoldDB" id="A0A7Y0HG89"/>
<dbReference type="Proteomes" id="UP000539372">
    <property type="component" value="Unassembled WGS sequence"/>
</dbReference>
<name>A0A7Y0HG89_9PROT</name>
<dbReference type="PANTHER" id="PTHR33219:SF14">
    <property type="entry name" value="PROTEIN COFACTOR ASSEMBLY OF COMPLEX C SUBUNIT B CCB3, CHLOROPLASTIC-RELATED"/>
    <property type="match status" value="1"/>
</dbReference>
<comment type="similarity">
    <text evidence="1">Belongs to the YggT family.</text>
</comment>
<keyword evidence="2" id="KW-0472">Membrane</keyword>
<dbReference type="InterPro" id="IPR003425">
    <property type="entry name" value="CCB3/YggT"/>
</dbReference>
<keyword evidence="2" id="KW-0812">Transmembrane</keyword>
<feature type="transmembrane region" description="Helical" evidence="2">
    <location>
        <begin position="71"/>
        <end position="92"/>
    </location>
</feature>
<dbReference type="Pfam" id="PF02325">
    <property type="entry name" value="CCB3_YggT"/>
    <property type="match status" value="1"/>
</dbReference>
<organism evidence="3 4">
    <name type="scientific">Pacificispira spongiicola</name>
    <dbReference type="NCBI Taxonomy" id="2729598"/>
    <lineage>
        <taxon>Bacteria</taxon>
        <taxon>Pseudomonadati</taxon>
        <taxon>Pseudomonadota</taxon>
        <taxon>Alphaproteobacteria</taxon>
        <taxon>Rhodospirillales</taxon>
        <taxon>Rhodospirillaceae</taxon>
        <taxon>Pacificispira</taxon>
    </lineage>
</organism>